<dbReference type="InterPro" id="IPR032284">
    <property type="entry name" value="RecQ_Zn-bd"/>
</dbReference>
<dbReference type="InterPro" id="IPR011545">
    <property type="entry name" value="DEAD/DEAH_box_helicase_dom"/>
</dbReference>
<dbReference type="SUPFAM" id="SSF52540">
    <property type="entry name" value="P-loop containing nucleoside triphosphate hydrolases"/>
    <property type="match status" value="1"/>
</dbReference>
<evidence type="ECO:0000259" key="13">
    <source>
        <dbReference type="PROSITE" id="PS51194"/>
    </source>
</evidence>
<dbReference type="PROSITE" id="PS51192">
    <property type="entry name" value="HELICASE_ATP_BIND_1"/>
    <property type="match status" value="1"/>
</dbReference>
<evidence type="ECO:0000256" key="9">
    <source>
        <dbReference type="ARBA" id="ARBA00023242"/>
    </source>
</evidence>
<dbReference type="InterPro" id="IPR002464">
    <property type="entry name" value="DNA/RNA_helicase_DEAH_CS"/>
</dbReference>
<feature type="domain" description="Helicase ATP-binding" evidence="12">
    <location>
        <begin position="3"/>
        <end position="194"/>
    </location>
</feature>
<keyword evidence="2" id="KW-0479">Metal-binding</keyword>
<accession>A0A4P9WCW5</accession>
<dbReference type="SMART" id="SM00490">
    <property type="entry name" value="HELICc"/>
    <property type="match status" value="1"/>
</dbReference>
<evidence type="ECO:0000256" key="4">
    <source>
        <dbReference type="ARBA" id="ARBA00022801"/>
    </source>
</evidence>
<comment type="subcellular location">
    <subcellularLocation>
        <location evidence="11">Nucleus</location>
    </subcellularLocation>
</comment>
<proteinExistence type="inferred from homology"/>
<comment type="catalytic activity">
    <reaction evidence="10 11">
        <text>Couples ATP hydrolysis with the unwinding of duplex DNA by translocating in the 3'-5' direction.</text>
        <dbReference type="EC" id="5.6.2.4"/>
    </reaction>
</comment>
<dbReference type="PROSITE" id="PS00690">
    <property type="entry name" value="DEAH_ATP_HELICASE"/>
    <property type="match status" value="1"/>
</dbReference>
<dbReference type="InterPro" id="IPR027417">
    <property type="entry name" value="P-loop_NTPase"/>
</dbReference>
<dbReference type="GO" id="GO:0005634">
    <property type="term" value="C:nucleus"/>
    <property type="evidence" value="ECO:0007669"/>
    <property type="project" value="UniProtKB-SubCell"/>
</dbReference>
<dbReference type="InterPro" id="IPR036388">
    <property type="entry name" value="WH-like_DNA-bd_sf"/>
</dbReference>
<dbReference type="EC" id="5.6.2.4" evidence="11"/>
<dbReference type="NCBIfam" id="TIGR00614">
    <property type="entry name" value="recQ_fam"/>
    <property type="match status" value="1"/>
</dbReference>
<evidence type="ECO:0000256" key="3">
    <source>
        <dbReference type="ARBA" id="ARBA00022741"/>
    </source>
</evidence>
<evidence type="ECO:0000256" key="6">
    <source>
        <dbReference type="ARBA" id="ARBA00022840"/>
    </source>
</evidence>
<protein>
    <recommendedName>
        <fullName evidence="11">ATP-dependent DNA helicase</fullName>
        <ecNumber evidence="11">5.6.2.4</ecNumber>
    </recommendedName>
</protein>
<keyword evidence="8" id="KW-0413">Isomerase</keyword>
<sequence>EVINAILSGRDSFVIMPTGGGKSLCFQLPSLVSGGLTLVVTPLISLIRDQVLGLEEAGIQAAALIGTTPKDEVKRIQDEMVGPVAKKGRKGKEESGQANSSGLKLIYVTPEKIAKSKRFMSQLEKVYKAGRLASIVIDEAHCCSQYGHDFRPDYKKLGILKTLFPDTPICALSATCPPHLFTSVSTILNLKPLGHANGTLLFASSLRRPNLRYSVRPKSAVAANLIEEICTWILEHHEGERGIIYCLSRKETVTVADAIYAASNHRIKTGAYHADLPDDVRDNVHLEWRAGRIHCVVASIAFGMGINQPHVRYVIHHTISKSIEGYYQESGRAGRDGNPADCVLYYRGQDMQRLTSMVVGETEGLKGVYGMVRYADDLKSCRRTLMERYFGEAASVSQWGETSADGCSNCDVCLRTDDERDSIVREDVTEEARTVLRIAAALKDVDEKVTFIKAVEAWRGVGKRHPCIVAAVERKEATIPPPKKFSKEVRMRVGTRDDCERIIIHLLLEQYLREDFHYTPYATVAYLTIGTKGERMLRAP</sequence>
<comment type="similarity">
    <text evidence="1 11">Belongs to the helicase family. RecQ subfamily.</text>
</comment>
<dbReference type="Gene3D" id="1.10.10.10">
    <property type="entry name" value="Winged helix-like DNA-binding domain superfamily/Winged helix DNA-binding domain"/>
    <property type="match status" value="1"/>
</dbReference>
<dbReference type="PROSITE" id="PS51194">
    <property type="entry name" value="HELICASE_CTER"/>
    <property type="match status" value="1"/>
</dbReference>
<keyword evidence="4 11" id="KW-0378">Hydrolase</keyword>
<dbReference type="GO" id="GO:0016887">
    <property type="term" value="F:ATP hydrolysis activity"/>
    <property type="evidence" value="ECO:0007669"/>
    <property type="project" value="RHEA"/>
</dbReference>
<reference evidence="15" key="1">
    <citation type="journal article" date="2018" name="Nat. Microbiol.">
        <title>Leveraging single-cell genomics to expand the fungal tree of life.</title>
        <authorList>
            <person name="Ahrendt S.R."/>
            <person name="Quandt C.A."/>
            <person name="Ciobanu D."/>
            <person name="Clum A."/>
            <person name="Salamov A."/>
            <person name="Andreopoulos B."/>
            <person name="Cheng J.F."/>
            <person name="Woyke T."/>
            <person name="Pelin A."/>
            <person name="Henrissat B."/>
            <person name="Reynolds N.K."/>
            <person name="Benny G.L."/>
            <person name="Smith M.E."/>
            <person name="James T.Y."/>
            <person name="Grigoriev I.V."/>
        </authorList>
    </citation>
    <scope>NUCLEOTIDE SEQUENCE [LARGE SCALE GENOMIC DNA]</scope>
</reference>
<dbReference type="GO" id="GO:0003677">
    <property type="term" value="F:DNA binding"/>
    <property type="evidence" value="ECO:0007669"/>
    <property type="project" value="UniProtKB-KW"/>
</dbReference>
<keyword evidence="15" id="KW-1185">Reference proteome</keyword>
<keyword evidence="6 11" id="KW-0067">ATP-binding</keyword>
<dbReference type="GO" id="GO:0005524">
    <property type="term" value="F:ATP binding"/>
    <property type="evidence" value="ECO:0007669"/>
    <property type="project" value="UniProtKB-KW"/>
</dbReference>
<dbReference type="GO" id="GO:0043138">
    <property type="term" value="F:3'-5' DNA helicase activity"/>
    <property type="evidence" value="ECO:0007669"/>
    <property type="project" value="UniProtKB-EC"/>
</dbReference>
<feature type="non-terminal residue" evidence="14">
    <location>
        <position position="540"/>
    </location>
</feature>
<dbReference type="EMBL" id="KZ996306">
    <property type="protein sequence ID" value="RKO89068.1"/>
    <property type="molecule type" value="Genomic_DNA"/>
</dbReference>
<evidence type="ECO:0000259" key="12">
    <source>
        <dbReference type="PROSITE" id="PS51192"/>
    </source>
</evidence>
<evidence type="ECO:0000313" key="15">
    <source>
        <dbReference type="Proteomes" id="UP000269721"/>
    </source>
</evidence>
<dbReference type="GO" id="GO:0005694">
    <property type="term" value="C:chromosome"/>
    <property type="evidence" value="ECO:0007669"/>
    <property type="project" value="TreeGrafter"/>
</dbReference>
<dbReference type="GO" id="GO:0005737">
    <property type="term" value="C:cytoplasm"/>
    <property type="evidence" value="ECO:0007669"/>
    <property type="project" value="TreeGrafter"/>
</dbReference>
<dbReference type="AlphaFoldDB" id="A0A4P9WCW5"/>
<keyword evidence="7" id="KW-0238">DNA-binding</keyword>
<dbReference type="InterPro" id="IPR004589">
    <property type="entry name" value="DNA_helicase_ATP-dep_RecQ"/>
</dbReference>
<evidence type="ECO:0000256" key="10">
    <source>
        <dbReference type="ARBA" id="ARBA00034617"/>
    </source>
</evidence>
<dbReference type="SMART" id="SM00487">
    <property type="entry name" value="DEXDc"/>
    <property type="match status" value="1"/>
</dbReference>
<dbReference type="PANTHER" id="PTHR13710">
    <property type="entry name" value="DNA HELICASE RECQ FAMILY MEMBER"/>
    <property type="match status" value="1"/>
</dbReference>
<evidence type="ECO:0000256" key="2">
    <source>
        <dbReference type="ARBA" id="ARBA00022723"/>
    </source>
</evidence>
<dbReference type="Proteomes" id="UP000269721">
    <property type="component" value="Unassembled WGS sequence"/>
</dbReference>
<organism evidence="14 15">
    <name type="scientific">Blyttiomyces helicus</name>
    <dbReference type="NCBI Taxonomy" id="388810"/>
    <lineage>
        <taxon>Eukaryota</taxon>
        <taxon>Fungi</taxon>
        <taxon>Fungi incertae sedis</taxon>
        <taxon>Chytridiomycota</taxon>
        <taxon>Chytridiomycota incertae sedis</taxon>
        <taxon>Chytridiomycetes</taxon>
        <taxon>Chytridiomycetes incertae sedis</taxon>
        <taxon>Blyttiomyces</taxon>
    </lineage>
</organism>
<dbReference type="CDD" id="cd18794">
    <property type="entry name" value="SF2_C_RecQ"/>
    <property type="match status" value="1"/>
</dbReference>
<dbReference type="GO" id="GO:0046872">
    <property type="term" value="F:metal ion binding"/>
    <property type="evidence" value="ECO:0007669"/>
    <property type="project" value="UniProtKB-KW"/>
</dbReference>
<name>A0A4P9WCW5_9FUNG</name>
<feature type="non-terminal residue" evidence="14">
    <location>
        <position position="1"/>
    </location>
</feature>
<evidence type="ECO:0000256" key="11">
    <source>
        <dbReference type="RuleBase" id="RU364117"/>
    </source>
</evidence>
<gene>
    <name evidence="14" type="ORF">BDK51DRAFT_2557</name>
</gene>
<keyword evidence="5 11" id="KW-0347">Helicase</keyword>
<evidence type="ECO:0000256" key="5">
    <source>
        <dbReference type="ARBA" id="ARBA00022806"/>
    </source>
</evidence>
<feature type="domain" description="Helicase C-terminal" evidence="13">
    <location>
        <begin position="225"/>
        <end position="379"/>
    </location>
</feature>
<evidence type="ECO:0000313" key="14">
    <source>
        <dbReference type="EMBL" id="RKO89068.1"/>
    </source>
</evidence>
<dbReference type="OrthoDB" id="10261556at2759"/>
<dbReference type="GO" id="GO:0000724">
    <property type="term" value="P:double-strand break repair via homologous recombination"/>
    <property type="evidence" value="ECO:0007669"/>
    <property type="project" value="TreeGrafter"/>
</dbReference>
<comment type="catalytic activity">
    <reaction evidence="11">
        <text>ATP + H2O = ADP + phosphate + H(+)</text>
        <dbReference type="Rhea" id="RHEA:13065"/>
        <dbReference type="ChEBI" id="CHEBI:15377"/>
        <dbReference type="ChEBI" id="CHEBI:15378"/>
        <dbReference type="ChEBI" id="CHEBI:30616"/>
        <dbReference type="ChEBI" id="CHEBI:43474"/>
        <dbReference type="ChEBI" id="CHEBI:456216"/>
    </reaction>
</comment>
<dbReference type="GO" id="GO:0009378">
    <property type="term" value="F:four-way junction helicase activity"/>
    <property type="evidence" value="ECO:0007669"/>
    <property type="project" value="TreeGrafter"/>
</dbReference>
<dbReference type="Gene3D" id="3.40.50.300">
    <property type="entry name" value="P-loop containing nucleotide triphosphate hydrolases"/>
    <property type="match status" value="2"/>
</dbReference>
<keyword evidence="3 11" id="KW-0547">Nucleotide-binding</keyword>
<dbReference type="PANTHER" id="PTHR13710:SF105">
    <property type="entry name" value="ATP-DEPENDENT DNA HELICASE Q1"/>
    <property type="match status" value="1"/>
</dbReference>
<dbReference type="InterPro" id="IPR001650">
    <property type="entry name" value="Helicase_C-like"/>
</dbReference>
<dbReference type="InterPro" id="IPR014001">
    <property type="entry name" value="Helicase_ATP-bd"/>
</dbReference>
<dbReference type="Pfam" id="PF00271">
    <property type="entry name" value="Helicase_C"/>
    <property type="match status" value="1"/>
</dbReference>
<keyword evidence="9 11" id="KW-0539">Nucleus</keyword>
<dbReference type="Pfam" id="PF16124">
    <property type="entry name" value="RecQ_Zn_bind"/>
    <property type="match status" value="1"/>
</dbReference>
<dbReference type="Pfam" id="PF00270">
    <property type="entry name" value="DEAD"/>
    <property type="match status" value="1"/>
</dbReference>
<evidence type="ECO:0000256" key="8">
    <source>
        <dbReference type="ARBA" id="ARBA00023235"/>
    </source>
</evidence>
<evidence type="ECO:0000256" key="1">
    <source>
        <dbReference type="ARBA" id="ARBA00005446"/>
    </source>
</evidence>
<evidence type="ECO:0000256" key="7">
    <source>
        <dbReference type="ARBA" id="ARBA00023125"/>
    </source>
</evidence>